<keyword evidence="4" id="KW-1185">Reference proteome</keyword>
<feature type="coiled-coil region" evidence="1">
    <location>
        <begin position="590"/>
        <end position="624"/>
    </location>
</feature>
<evidence type="ECO:0000313" key="3">
    <source>
        <dbReference type="EMBL" id="KAK7025139.1"/>
    </source>
</evidence>
<accession>A0AAW0BHV9</accession>
<reference evidence="3 4" key="1">
    <citation type="journal article" date="2024" name="J Genomics">
        <title>Draft genome sequencing and assembly of Favolaschia claudopus CIRM-BRFM 2984 isolated from oak limbs.</title>
        <authorList>
            <person name="Navarro D."/>
            <person name="Drula E."/>
            <person name="Chaduli D."/>
            <person name="Cazenave R."/>
            <person name="Ahrendt S."/>
            <person name="Wang J."/>
            <person name="Lipzen A."/>
            <person name="Daum C."/>
            <person name="Barry K."/>
            <person name="Grigoriev I.V."/>
            <person name="Favel A."/>
            <person name="Rosso M.N."/>
            <person name="Martin F."/>
        </authorList>
    </citation>
    <scope>NUCLEOTIDE SEQUENCE [LARGE SCALE GENOMIC DNA]</scope>
    <source>
        <strain evidence="3 4">CIRM-BRFM 2984</strain>
    </source>
</reference>
<evidence type="ECO:0000256" key="1">
    <source>
        <dbReference type="SAM" id="Coils"/>
    </source>
</evidence>
<evidence type="ECO:0000313" key="4">
    <source>
        <dbReference type="Proteomes" id="UP001362999"/>
    </source>
</evidence>
<dbReference type="AlphaFoldDB" id="A0AAW0BHV9"/>
<organism evidence="3 4">
    <name type="scientific">Favolaschia claudopus</name>
    <dbReference type="NCBI Taxonomy" id="2862362"/>
    <lineage>
        <taxon>Eukaryota</taxon>
        <taxon>Fungi</taxon>
        <taxon>Dikarya</taxon>
        <taxon>Basidiomycota</taxon>
        <taxon>Agaricomycotina</taxon>
        <taxon>Agaricomycetes</taxon>
        <taxon>Agaricomycetidae</taxon>
        <taxon>Agaricales</taxon>
        <taxon>Marasmiineae</taxon>
        <taxon>Mycenaceae</taxon>
        <taxon>Favolaschia</taxon>
    </lineage>
</organism>
<proteinExistence type="predicted"/>
<protein>
    <submittedName>
        <fullName evidence="3">Rho-GAP domain-containing protein</fullName>
    </submittedName>
</protein>
<dbReference type="EMBL" id="JAWWNJ010000034">
    <property type="protein sequence ID" value="KAK7025139.1"/>
    <property type="molecule type" value="Genomic_DNA"/>
</dbReference>
<gene>
    <name evidence="3" type="ORF">R3P38DRAFT_2529948</name>
</gene>
<feature type="region of interest" description="Disordered" evidence="2">
    <location>
        <begin position="1"/>
        <end position="52"/>
    </location>
</feature>
<feature type="compositionally biased region" description="Polar residues" evidence="2">
    <location>
        <begin position="17"/>
        <end position="35"/>
    </location>
</feature>
<feature type="region of interest" description="Disordered" evidence="2">
    <location>
        <begin position="66"/>
        <end position="113"/>
    </location>
</feature>
<keyword evidence="1" id="KW-0175">Coiled coil</keyword>
<evidence type="ECO:0000256" key="2">
    <source>
        <dbReference type="SAM" id="MobiDB-lite"/>
    </source>
</evidence>
<name>A0AAW0BHV9_9AGAR</name>
<dbReference type="InterPro" id="IPR008936">
    <property type="entry name" value="Rho_GTPase_activation_prot"/>
</dbReference>
<dbReference type="Proteomes" id="UP001362999">
    <property type="component" value="Unassembled WGS sequence"/>
</dbReference>
<dbReference type="Gene3D" id="1.10.555.10">
    <property type="entry name" value="Rho GTPase activation protein"/>
    <property type="match status" value="1"/>
</dbReference>
<comment type="caution">
    <text evidence="3">The sequence shown here is derived from an EMBL/GenBank/DDBJ whole genome shotgun (WGS) entry which is preliminary data.</text>
</comment>
<feature type="compositionally biased region" description="Polar residues" evidence="2">
    <location>
        <begin position="87"/>
        <end position="109"/>
    </location>
</feature>
<sequence>MAFNRYSPAMDPYSPLPNASSRQNISKTRLRSASVSLVPEQVPTQTDRHSKRHTYGALQFSHLAGPSNRVVSLPSAQDVRVQEPQRTRSPTRARAQTTMPRIEQQSQSHNPRKLQNLDPRALLRTLNTLLDPTSQRVPDFIDVDHLMALHDRDSMEREHRDMIKLKARSDRAYNTVVCSGLTVFGSSLREATTFASSSTVLGGYEQDLPIVIFRCVQELCRHGFQPRKQPKPDRTRLLALISTFDSEPLFGAATTLDCPDELREVYALLNTYLFALPEPIISSEMFEAIWAWCVLPSLRSTDFLEDDENRVGRQAPTDAGIHVALILLQLLPVPNLSLIVYMMGFFQRLPHMAGEEVGRAVFAGNPSNASDGRTERAETMIRWFLTRWDLIFKELFSDLQSGNVAAESSSATARMLADAASTPRVFSVQPREPPSHAPILRLPSEGLFQRSVVTDSDASSISSSVALGERLLDVTLELAQDARRDETRWNNSHAILPADTASVNAPLPPPLAQDPLDMETLTHKQALRRVSALERELERSDYAVADAISETFKARDQVKELESKLRVYEKHPPKLDLKLDNQRPLGEDWYAAMQADTDMLRRQLAEMQRERDEALKLVEDIKKLVGLRGGSG</sequence>
<dbReference type="SUPFAM" id="SSF48350">
    <property type="entry name" value="GTPase activation domain, GAP"/>
    <property type="match status" value="1"/>
</dbReference>